<proteinExistence type="predicted"/>
<dbReference type="InterPro" id="IPR036237">
    <property type="entry name" value="Xyl_isomerase-like_sf"/>
</dbReference>
<evidence type="ECO:0000313" key="2">
    <source>
        <dbReference type="EMBL" id="AKA35581.1"/>
    </source>
</evidence>
<organism evidence="2 3">
    <name type="scientific">Flagellimonas lutaonensis</name>
    <dbReference type="NCBI Taxonomy" id="516051"/>
    <lineage>
        <taxon>Bacteria</taxon>
        <taxon>Pseudomonadati</taxon>
        <taxon>Bacteroidota</taxon>
        <taxon>Flavobacteriia</taxon>
        <taxon>Flavobacteriales</taxon>
        <taxon>Flavobacteriaceae</taxon>
        <taxon>Flagellimonas</taxon>
    </lineage>
</organism>
<dbReference type="STRING" id="516051.VC82_1978"/>
<gene>
    <name evidence="2" type="ORF">VC82_1978</name>
</gene>
<dbReference type="InterPro" id="IPR050312">
    <property type="entry name" value="IolE/XylAMocC-like"/>
</dbReference>
<evidence type="ECO:0000259" key="1">
    <source>
        <dbReference type="Pfam" id="PF01261"/>
    </source>
</evidence>
<protein>
    <recommendedName>
        <fullName evidence="1">Xylose isomerase-like TIM barrel domain-containing protein</fullName>
    </recommendedName>
</protein>
<dbReference type="HOGENOM" id="CLU_818397_0_0_10"/>
<name>A0A0D5YUL6_9FLAO</name>
<dbReference type="EMBL" id="CP011071">
    <property type="protein sequence ID" value="AKA35581.1"/>
    <property type="molecule type" value="Genomic_DNA"/>
</dbReference>
<dbReference type="PANTHER" id="PTHR12110:SF41">
    <property type="entry name" value="INOSOSE DEHYDRATASE"/>
    <property type="match status" value="1"/>
</dbReference>
<reference evidence="2 3" key="1">
    <citation type="submission" date="2015-03" db="EMBL/GenBank/DDBJ databases">
        <title>Complete genome sequence of Muricauda lutaonensis CC-HSB-11T, isolated from a coastal hot spring.</title>
        <authorList>
            <person name="Kim K.M."/>
        </authorList>
    </citation>
    <scope>NUCLEOTIDE SEQUENCE [LARGE SCALE GENOMIC DNA]</scope>
    <source>
        <strain evidence="2 3">CC-HSB-11</strain>
    </source>
</reference>
<dbReference type="PANTHER" id="PTHR12110">
    <property type="entry name" value="HYDROXYPYRUVATE ISOMERASE"/>
    <property type="match status" value="1"/>
</dbReference>
<feature type="domain" description="Xylose isomerase-like TIM barrel" evidence="1">
    <location>
        <begin position="99"/>
        <end position="330"/>
    </location>
</feature>
<sequence length="339" mass="38368">MYVQVIVVYLECRCGIFFVGHLKTDKDESMKPISNRRNFLKQTGKTVLGSLLLPQVLRSSNIGYIVDESHVKLCGHLWVYASKFPPNWDCTPVLDTVFQDMAYAGLYGVELMEVLLRPDDAVRRIANLKAKHNIKVSGSSYGVGFQMCDAQQHKKILEDIHLVVPRLAALGGETFGISVGSVNRLKTEKELDAQAHILKQVFKICQDNGIQPNLHNYTYEVENDLHDLKGTLARLPDAKLGPDLNWLIRAGVSPVDFINTYGDRIVYLHIRDQYADGTWTEYVGQGDTDFKAIAQALEKQKFSGKAAIELAFPNDFEPENPLKEDWKMSREFVQETFGW</sequence>
<dbReference type="Proteomes" id="UP000032726">
    <property type="component" value="Chromosome"/>
</dbReference>
<dbReference type="Pfam" id="PF01261">
    <property type="entry name" value="AP_endonuc_2"/>
    <property type="match status" value="1"/>
</dbReference>
<dbReference type="InterPro" id="IPR013022">
    <property type="entry name" value="Xyl_isomerase-like_TIM-brl"/>
</dbReference>
<accession>A0A0D5YUL6</accession>
<dbReference type="SUPFAM" id="SSF51658">
    <property type="entry name" value="Xylose isomerase-like"/>
    <property type="match status" value="1"/>
</dbReference>
<dbReference type="KEGG" id="mlt:VC82_1978"/>
<dbReference type="Gene3D" id="3.20.20.150">
    <property type="entry name" value="Divalent-metal-dependent TIM barrel enzymes"/>
    <property type="match status" value="1"/>
</dbReference>
<evidence type="ECO:0000313" key="3">
    <source>
        <dbReference type="Proteomes" id="UP000032726"/>
    </source>
</evidence>
<dbReference type="AlphaFoldDB" id="A0A0D5YUL6"/>
<keyword evidence="3" id="KW-1185">Reference proteome</keyword>